<keyword evidence="4" id="KW-1185">Reference proteome</keyword>
<dbReference type="Gene3D" id="3.40.50.150">
    <property type="entry name" value="Vaccinia Virus protein VP39"/>
    <property type="match status" value="1"/>
</dbReference>
<dbReference type="RefSeq" id="WP_123807342.1">
    <property type="nucleotide sequence ID" value="NZ_RKRK01000002.1"/>
</dbReference>
<evidence type="ECO:0000313" key="3">
    <source>
        <dbReference type="EMBL" id="RPF57780.1"/>
    </source>
</evidence>
<dbReference type="NCBIfam" id="TIGR00095">
    <property type="entry name" value="16S rRNA (guanine(966)-N(2))-methyltransferase RsmD"/>
    <property type="match status" value="1"/>
</dbReference>
<dbReference type="GO" id="GO:0008168">
    <property type="term" value="F:methyltransferase activity"/>
    <property type="evidence" value="ECO:0007669"/>
    <property type="project" value="UniProtKB-KW"/>
</dbReference>
<dbReference type="GO" id="GO:0031167">
    <property type="term" value="P:rRNA methylation"/>
    <property type="evidence" value="ECO:0007669"/>
    <property type="project" value="InterPro"/>
</dbReference>
<dbReference type="EMBL" id="RKRK01000002">
    <property type="protein sequence ID" value="RPF57780.1"/>
    <property type="molecule type" value="Genomic_DNA"/>
</dbReference>
<gene>
    <name evidence="3" type="ORF">EDD62_0415</name>
</gene>
<dbReference type="InterPro" id="IPR029063">
    <property type="entry name" value="SAM-dependent_MTases_sf"/>
</dbReference>
<dbReference type="InterPro" id="IPR002052">
    <property type="entry name" value="DNA_methylase_N6_adenine_CS"/>
</dbReference>
<reference evidence="3 4" key="1">
    <citation type="submission" date="2018-11" db="EMBL/GenBank/DDBJ databases">
        <title>Genomic Encyclopedia of Type Strains, Phase IV (KMG-IV): sequencing the most valuable type-strain genomes for metagenomic binning, comparative biology and taxonomic classification.</title>
        <authorList>
            <person name="Goeker M."/>
        </authorList>
    </citation>
    <scope>NUCLEOTIDE SEQUENCE [LARGE SCALE GENOMIC DNA]</scope>
    <source>
        <strain evidence="3 4">DSM 29158</strain>
    </source>
</reference>
<dbReference type="Proteomes" id="UP000277108">
    <property type="component" value="Unassembled WGS sequence"/>
</dbReference>
<dbReference type="InterPro" id="IPR004398">
    <property type="entry name" value="RNA_MeTrfase_RsmD"/>
</dbReference>
<protein>
    <submittedName>
        <fullName evidence="3">16S rRNA (Guanine(966)-N(2))-methyltransferase RsmD</fullName>
    </submittedName>
</protein>
<evidence type="ECO:0000256" key="2">
    <source>
        <dbReference type="ARBA" id="ARBA00022679"/>
    </source>
</evidence>
<dbReference type="PANTHER" id="PTHR43542:SF1">
    <property type="entry name" value="METHYLTRANSFERASE"/>
    <property type="match status" value="1"/>
</dbReference>
<keyword evidence="1 3" id="KW-0489">Methyltransferase</keyword>
<dbReference type="OrthoDB" id="9803017at2"/>
<dbReference type="GO" id="GO:0003676">
    <property type="term" value="F:nucleic acid binding"/>
    <property type="evidence" value="ECO:0007669"/>
    <property type="project" value="InterPro"/>
</dbReference>
<proteinExistence type="predicted"/>
<comment type="caution">
    <text evidence="3">The sequence shown here is derived from an EMBL/GenBank/DDBJ whole genome shotgun (WGS) entry which is preliminary data.</text>
</comment>
<evidence type="ECO:0000256" key="1">
    <source>
        <dbReference type="ARBA" id="ARBA00022603"/>
    </source>
</evidence>
<sequence length="193" mass="21951">MRIISGEYKGIQLDALKNNNTRPTSDKIKESMFNIITQDALSNRICLDLFAGSGGLGIEAISRGAARVFFIDGSYPAIKIIQKNINKLKGLASERSEVYRTDYKRAIKALSKRDIKLDVVFLDPPYRKDLIKDALKLLHEYHVLNTGAHIMIEAESSLALNDDEELLVTYQYEYKSRHPYGDIQLHYLIYHGS</sequence>
<organism evidence="3 4">
    <name type="scientific">Abyssicoccus albus</name>
    <dbReference type="NCBI Taxonomy" id="1817405"/>
    <lineage>
        <taxon>Bacteria</taxon>
        <taxon>Bacillati</taxon>
        <taxon>Bacillota</taxon>
        <taxon>Bacilli</taxon>
        <taxon>Bacillales</taxon>
        <taxon>Abyssicoccaceae</taxon>
    </lineage>
</organism>
<accession>A0A3N5BRV3</accession>
<dbReference type="SUPFAM" id="SSF53335">
    <property type="entry name" value="S-adenosyl-L-methionine-dependent methyltransferases"/>
    <property type="match status" value="1"/>
</dbReference>
<dbReference type="CDD" id="cd02440">
    <property type="entry name" value="AdoMet_MTases"/>
    <property type="match status" value="1"/>
</dbReference>
<dbReference type="AlphaFoldDB" id="A0A3N5BRV3"/>
<dbReference type="Pfam" id="PF03602">
    <property type="entry name" value="Cons_hypoth95"/>
    <property type="match status" value="1"/>
</dbReference>
<dbReference type="PIRSF" id="PIRSF004553">
    <property type="entry name" value="CHP00095"/>
    <property type="match status" value="1"/>
</dbReference>
<dbReference type="PANTHER" id="PTHR43542">
    <property type="entry name" value="METHYLTRANSFERASE"/>
    <property type="match status" value="1"/>
</dbReference>
<keyword evidence="2 3" id="KW-0808">Transferase</keyword>
<dbReference type="PROSITE" id="PS00092">
    <property type="entry name" value="N6_MTASE"/>
    <property type="match status" value="1"/>
</dbReference>
<name>A0A3N5BRV3_9BACL</name>
<evidence type="ECO:0000313" key="4">
    <source>
        <dbReference type="Proteomes" id="UP000277108"/>
    </source>
</evidence>